<gene>
    <name evidence="2" type="ORF">GLOINDRAFT_25181</name>
</gene>
<proteinExistence type="predicted"/>
<feature type="region of interest" description="Disordered" evidence="1">
    <location>
        <begin position="1"/>
        <end position="45"/>
    </location>
</feature>
<feature type="compositionally biased region" description="Acidic residues" evidence="1">
    <location>
        <begin position="392"/>
        <end position="419"/>
    </location>
</feature>
<organism evidence="2">
    <name type="scientific">Rhizophagus irregularis (strain DAOM 181602 / DAOM 197198 / MUCL 43194)</name>
    <name type="common">Arbuscular mycorrhizal fungus</name>
    <name type="synonym">Glomus intraradices</name>
    <dbReference type="NCBI Taxonomy" id="747089"/>
    <lineage>
        <taxon>Eukaryota</taxon>
        <taxon>Fungi</taxon>
        <taxon>Fungi incertae sedis</taxon>
        <taxon>Mucoromycota</taxon>
        <taxon>Glomeromycotina</taxon>
        <taxon>Glomeromycetes</taxon>
        <taxon>Glomerales</taxon>
        <taxon>Glomeraceae</taxon>
        <taxon>Rhizophagus</taxon>
    </lineage>
</organism>
<sequence>MQYSNSEDEYKYESDNDYSTDKTNKKKAPYTGNSTTSYYRKYGPSGTYTKAAKDSLLITQYFTTQLLQAESEIIEEKELDKELPDRESPDKESDDELDNKPNEESDEDSEEFENEMDIDNDFSNKMEALEIILYQNKKKISVYDYLRYRSIYEFFINWKEKGMTRKNAAFNAAKKVYDKGLYHVIEKSLEFIRESEGKITPKLYRTFVNNTLFSQMKITASISEKTSRVWLRKLGFIPQSRKKGIYFDGHEHPDKDPILPNGKKLHIFVTHDECLFYANDDCPIIWAPLGEPPLRKKGQGKSIMVSDFLLETIGCLKLTDEQAQVYPNISQEARKFLRSGKNEEEWWWTAKHLLEQVKNNAIPIFEIMHSNAIAIFAFNNSTNHGAMADNALYEDDDSDSEDENESDDDSDSKDEDESDDSFRPAKRQMRNKLFDEERACTTQQPVMKDTIFGPDNKLQSMVFPSNHPKYPNQPKGIKQILIERGLWHNELETVIEEAGYKCIFYPKFHCELNFIEMYWGAAKRYTCEHYDYTWNGLQKTVPEVLNSIPLVEIRRFA</sequence>
<dbReference type="GO" id="GO:0003676">
    <property type="term" value="F:nucleic acid binding"/>
    <property type="evidence" value="ECO:0007669"/>
    <property type="project" value="InterPro"/>
</dbReference>
<feature type="compositionally biased region" description="Basic and acidic residues" evidence="1">
    <location>
        <begin position="75"/>
        <end position="91"/>
    </location>
</feature>
<accession>U9U1I5</accession>
<name>U9U1I5_RHIID</name>
<dbReference type="Gene3D" id="3.30.420.10">
    <property type="entry name" value="Ribonuclease H-like superfamily/Ribonuclease H"/>
    <property type="match status" value="1"/>
</dbReference>
<dbReference type="PANTHER" id="PTHR35871:SF1">
    <property type="entry name" value="CXC1-LIKE CYSTEINE CLUSTER ASSOCIATED WITH KDZ TRANSPOSASES DOMAIN-CONTAINING PROTEIN"/>
    <property type="match status" value="1"/>
</dbReference>
<feature type="region of interest" description="Disordered" evidence="1">
    <location>
        <begin position="392"/>
        <end position="428"/>
    </location>
</feature>
<feature type="compositionally biased region" description="Basic and acidic residues" evidence="1">
    <location>
        <begin position="8"/>
        <end position="23"/>
    </location>
</feature>
<dbReference type="EMBL" id="KI283119">
    <property type="protein sequence ID" value="ESA14220.1"/>
    <property type="molecule type" value="Genomic_DNA"/>
</dbReference>
<dbReference type="eggNOG" id="ENOG502RT6R">
    <property type="taxonomic scope" value="Eukaryota"/>
</dbReference>
<feature type="region of interest" description="Disordered" evidence="1">
    <location>
        <begin position="75"/>
        <end position="114"/>
    </location>
</feature>
<dbReference type="InterPro" id="IPR036397">
    <property type="entry name" value="RNaseH_sf"/>
</dbReference>
<evidence type="ECO:0000256" key="1">
    <source>
        <dbReference type="SAM" id="MobiDB-lite"/>
    </source>
</evidence>
<evidence type="ECO:0000313" key="2">
    <source>
        <dbReference type="EMBL" id="ESA14220.1"/>
    </source>
</evidence>
<dbReference type="AlphaFoldDB" id="U9U1I5"/>
<reference evidence="2" key="1">
    <citation type="submission" date="2013-07" db="EMBL/GenBank/DDBJ databases">
        <title>The genome of an arbuscular mycorrhizal fungus provides insights into the evolution of the oldest plant symbiosis.</title>
        <authorList>
            <consortium name="DOE Joint Genome Institute"/>
            <person name="Tisserant E."/>
            <person name="Malbreil M."/>
            <person name="Kuo A."/>
            <person name="Kohler A."/>
            <person name="Symeonidi A."/>
            <person name="Balestrini R."/>
            <person name="Charron P."/>
            <person name="Duensing N."/>
            <person name="Frei-dit-Frey N."/>
            <person name="Gianinazzi-Pearson V."/>
            <person name="Gilbert B."/>
            <person name="Handa Y."/>
            <person name="Hijri M."/>
            <person name="Kaul R."/>
            <person name="Kawaguchi M."/>
            <person name="Krajinski F."/>
            <person name="Lammers P."/>
            <person name="Lapierre D."/>
            <person name="Masclaux F.G."/>
            <person name="Murat C."/>
            <person name="Morin E."/>
            <person name="Ndikumana S."/>
            <person name="Pagni M."/>
            <person name="Petitpierre D."/>
            <person name="Requena N."/>
            <person name="Rosikiewicz P."/>
            <person name="Riley R."/>
            <person name="Saito K."/>
            <person name="San Clemente H."/>
            <person name="Shapiro H."/>
            <person name="van Tuinen D."/>
            <person name="Becard G."/>
            <person name="Bonfante P."/>
            <person name="Paszkowski U."/>
            <person name="Shachar-Hill Y."/>
            <person name="Young J.P."/>
            <person name="Sanders I.R."/>
            <person name="Henrissat B."/>
            <person name="Rensing S.A."/>
            <person name="Grigoriev I.V."/>
            <person name="Corradi N."/>
            <person name="Roux C."/>
            <person name="Martin F."/>
        </authorList>
    </citation>
    <scope>NUCLEOTIDE SEQUENCE</scope>
    <source>
        <strain evidence="2">DAOM 197198</strain>
    </source>
</reference>
<dbReference type="PANTHER" id="PTHR35871">
    <property type="entry name" value="EXPRESSED PROTEIN"/>
    <property type="match status" value="1"/>
</dbReference>
<dbReference type="HOGENOM" id="CLU_489278_0_0_1"/>
<feature type="compositionally biased region" description="Acidic residues" evidence="1">
    <location>
        <begin position="104"/>
        <end position="114"/>
    </location>
</feature>
<protein>
    <submittedName>
        <fullName evidence="2">Uncharacterized protein</fullName>
    </submittedName>
</protein>